<feature type="domain" description="Mammalian cell entry C-terminal" evidence="3">
    <location>
        <begin position="122"/>
        <end position="338"/>
    </location>
</feature>
<dbReference type="InterPro" id="IPR052336">
    <property type="entry name" value="MlaD_Phospholipid_Transporter"/>
</dbReference>
<feature type="domain" description="Mce/MlaD" evidence="2">
    <location>
        <begin position="37"/>
        <end position="113"/>
    </location>
</feature>
<dbReference type="EMBL" id="AZXY01000014">
    <property type="protein sequence ID" value="KSZ56574.1"/>
    <property type="molecule type" value="Genomic_DNA"/>
</dbReference>
<dbReference type="Pfam" id="PF11887">
    <property type="entry name" value="Mce4_CUP1"/>
    <property type="match status" value="1"/>
</dbReference>
<dbReference type="GO" id="GO:0051701">
    <property type="term" value="P:biological process involved in interaction with host"/>
    <property type="evidence" value="ECO:0007669"/>
    <property type="project" value="TreeGrafter"/>
</dbReference>
<dbReference type="InterPro" id="IPR024516">
    <property type="entry name" value="Mce_C"/>
</dbReference>
<sequence length="392" mass="41077">MDTPSWKKKLAAFGLVGGLAAIVAVALTMFAGGFTSTVPLTVTSPRSGLVMEPDAKVKMRGVEVGRVASIEHTPAGAVLHLDMQPGQMQLIPSNARVAIESTTVFGAKFVDIVVPDDPSSVPMQEGAVIAADNVTVEFNTVFEHLSDVLAQIQPEKLNATLGALSEALNGRGDALGAALAEADAYLAEMNPSLPQLQADLVSAAQVTDVYADTAPDLMTTIGNATDVGNTVVDEQQQLDLLLMNLTGLANTGRDVLGENEAQLTTALDSLSHTTGLLGEYSPELTCFIVGLNDARVAFEPMAGTGEYAALTLSTSFMGGATPYNDAQDLPVVGATGGPNCWGLPNFDPRRDGHAPFVVSNTGETPYKPATEAWIRYPTIFQYLFGDHLAGGR</sequence>
<dbReference type="NCBIfam" id="TIGR00996">
    <property type="entry name" value="Mtu_fam_mce"/>
    <property type="match status" value="1"/>
</dbReference>
<dbReference type="PANTHER" id="PTHR33371:SF19">
    <property type="entry name" value="MCE-FAMILY PROTEIN MCE4A"/>
    <property type="match status" value="1"/>
</dbReference>
<dbReference type="Pfam" id="PF02470">
    <property type="entry name" value="MlaD"/>
    <property type="match status" value="1"/>
</dbReference>
<dbReference type="GO" id="GO:0005576">
    <property type="term" value="C:extracellular region"/>
    <property type="evidence" value="ECO:0007669"/>
    <property type="project" value="TreeGrafter"/>
</dbReference>
<dbReference type="PATRIC" id="fig|1441730.3.peg.4701"/>
<evidence type="ECO:0000313" key="5">
    <source>
        <dbReference type="Proteomes" id="UP000053060"/>
    </source>
</evidence>
<accession>A0A0V9UEV7</accession>
<dbReference type="AlphaFoldDB" id="A0A0V9UEV7"/>
<evidence type="ECO:0000259" key="2">
    <source>
        <dbReference type="Pfam" id="PF02470"/>
    </source>
</evidence>
<protein>
    <submittedName>
        <fullName evidence="4">Mce family protein</fullName>
    </submittedName>
</protein>
<evidence type="ECO:0000313" key="4">
    <source>
        <dbReference type="EMBL" id="KSZ56574.1"/>
    </source>
</evidence>
<proteinExistence type="predicted"/>
<name>A0A0V9UEV7_9NOCA</name>
<reference evidence="5" key="1">
    <citation type="submission" date="2015-01" db="EMBL/GenBank/DDBJ databases">
        <title>Draft genome sequence of Rhodococcus pyridinivorans strain KG-16, a hydrocarbon-degrading bacterium.</title>
        <authorList>
            <person name="Aggarwal R.K."/>
            <person name="Dawar C."/>
        </authorList>
    </citation>
    <scope>NUCLEOTIDE SEQUENCE [LARGE SCALE GENOMIC DNA]</scope>
    <source>
        <strain evidence="5">KG-16</strain>
    </source>
</reference>
<organism evidence="4 5">
    <name type="scientific">Rhodococcus pyridinivorans KG-16</name>
    <dbReference type="NCBI Taxonomy" id="1441730"/>
    <lineage>
        <taxon>Bacteria</taxon>
        <taxon>Bacillati</taxon>
        <taxon>Actinomycetota</taxon>
        <taxon>Actinomycetes</taxon>
        <taxon>Mycobacteriales</taxon>
        <taxon>Nocardiaceae</taxon>
        <taxon>Rhodococcus</taxon>
    </lineage>
</organism>
<dbReference type="Proteomes" id="UP000053060">
    <property type="component" value="Unassembled WGS sequence"/>
</dbReference>
<keyword evidence="1" id="KW-1133">Transmembrane helix</keyword>
<dbReference type="InterPro" id="IPR003399">
    <property type="entry name" value="Mce/MlaD"/>
</dbReference>
<evidence type="ECO:0000256" key="1">
    <source>
        <dbReference type="SAM" id="Phobius"/>
    </source>
</evidence>
<reference evidence="4 5" key="2">
    <citation type="journal article" date="2016" name="Genome Announc.">
        <title>Draft Genome Sequence of a Versatile Hydrocarbon-Degrading Bacterium, Rhodococcus pyridinivorans Strain KG-16, Collected from Oil Fields in India.</title>
        <authorList>
            <person name="Aggarwal R.K."/>
            <person name="Dawar C."/>
            <person name="Phanindranath R."/>
            <person name="Mutnuri L."/>
            <person name="Dayal A.M."/>
        </authorList>
    </citation>
    <scope>NUCLEOTIDE SEQUENCE [LARGE SCALE GENOMIC DNA]</scope>
    <source>
        <strain evidence="4 5">KG-16</strain>
    </source>
</reference>
<keyword evidence="1" id="KW-0812">Transmembrane</keyword>
<evidence type="ECO:0000259" key="3">
    <source>
        <dbReference type="Pfam" id="PF11887"/>
    </source>
</evidence>
<gene>
    <name evidence="4" type="ORF">Z045_22490</name>
</gene>
<comment type="caution">
    <text evidence="4">The sequence shown here is derived from an EMBL/GenBank/DDBJ whole genome shotgun (WGS) entry which is preliminary data.</text>
</comment>
<dbReference type="InterPro" id="IPR005693">
    <property type="entry name" value="Mce"/>
</dbReference>
<dbReference type="RefSeq" id="WP_060654194.1">
    <property type="nucleotide sequence ID" value="NZ_AZXY01000014.1"/>
</dbReference>
<keyword evidence="1" id="KW-0472">Membrane</keyword>
<dbReference type="PANTHER" id="PTHR33371">
    <property type="entry name" value="INTERMEMBRANE PHOSPHOLIPID TRANSPORT SYSTEM BINDING PROTEIN MLAD-RELATED"/>
    <property type="match status" value="1"/>
</dbReference>
<feature type="transmembrane region" description="Helical" evidence="1">
    <location>
        <begin position="12"/>
        <end position="34"/>
    </location>
</feature>